<feature type="non-terminal residue" evidence="3">
    <location>
        <position position="841"/>
    </location>
</feature>
<dbReference type="InterPro" id="IPR035927">
    <property type="entry name" value="DUSP-like_sf"/>
</dbReference>
<organism evidence="3 4">
    <name type="scientific">Plasmodium malariae</name>
    <dbReference type="NCBI Taxonomy" id="5858"/>
    <lineage>
        <taxon>Eukaryota</taxon>
        <taxon>Sar</taxon>
        <taxon>Alveolata</taxon>
        <taxon>Apicomplexa</taxon>
        <taxon>Aconoidasida</taxon>
        <taxon>Haemosporida</taxon>
        <taxon>Plasmodiidae</taxon>
        <taxon>Plasmodium</taxon>
        <taxon>Plasmodium (Plasmodium)</taxon>
    </lineage>
</organism>
<feature type="region of interest" description="Disordered" evidence="1">
    <location>
        <begin position="776"/>
        <end position="841"/>
    </location>
</feature>
<feature type="compositionally biased region" description="Polar residues" evidence="1">
    <location>
        <begin position="742"/>
        <end position="761"/>
    </location>
</feature>
<feature type="compositionally biased region" description="Low complexity" evidence="1">
    <location>
        <begin position="196"/>
        <end position="212"/>
    </location>
</feature>
<evidence type="ECO:0000256" key="1">
    <source>
        <dbReference type="SAM" id="MobiDB-lite"/>
    </source>
</evidence>
<feature type="region of interest" description="Disordered" evidence="1">
    <location>
        <begin position="252"/>
        <end position="278"/>
    </location>
</feature>
<dbReference type="Pfam" id="PF06337">
    <property type="entry name" value="DUSP"/>
    <property type="match status" value="1"/>
</dbReference>
<sequence length="841" mass="97541">MIKDNKLPIDNINYEVIKKVNVDNKHNEICELKDYANRTTKILKSDTLSEKSSYGINDFLNNEKINEDLENKDIPKYNDTVSKESINYAEGFGVTYNEVNQPESRSSASFNIDINKDIIKYMNSICKDSSTERVEQVQENEGEDYLNGASYKNNSDVSTASAGTGITRRILKEGHMKEINQNIGKDNNDQNNHTDVNVSNNQSANNINILSSFSIEDNSHRRSERNNQMEKDHQSVEIDMVITEKDKFFDTSNNRQNRSLKGEDNFNKNKDFTVDCSDTNNKHTPDDIKEDVEKHNPNLLEKTSLSEIFKNYTNYAIINALSSNLNSENCSEFFLTNSEVTKREQVVEEKVDKVKKVNKLEKLVKGHEVDLNKERNEPSKLIEYTCTNDHGAGVEASKQLIVENKDKEKILQLLQDNLGKNKLNNMNKNLLFLKRMQQYFYRKYINIKFPNDSNDYYYLLDLDWFNNLKDFLFKNSGTYPGPITNYKLYNTNKSEILNDVYMVNKENLKRNLKEGKDYICTNKYMWRFLHFLYRGGPCIKRNSNNIYDQFVPISNKDVMHKNIIYLMESKYVENLFSHFNYSNESIILSSNNSKKNAQQSSELSEQSEYPKSSKYSSNSSCNTHLTTNMCNINKEQCAHSYYDFLQFYNIKEKESGHPYFVEYDQSISKVMKRLNEIKNKNHDDCTYSFHSDDDDDVSNERCIMHNMNTSSKTNEKNERSMENIPLKKEDEEEEEKEESTERNSNFENTFMTTDKNNSGDNNLADDLCSSLNNNITNGTSMNVGNKKEYQNGSSSKIGKKSNDNKKDGSNSNNKNDKRKGSNSNNRHNHNNNSNNNNNNNN</sequence>
<feature type="compositionally biased region" description="Basic and acidic residues" evidence="1">
    <location>
        <begin position="217"/>
        <end position="236"/>
    </location>
</feature>
<feature type="region of interest" description="Disordered" evidence="1">
    <location>
        <begin position="182"/>
        <end position="236"/>
    </location>
</feature>
<dbReference type="GO" id="GO:0004843">
    <property type="term" value="F:cysteine-type deubiquitinase activity"/>
    <property type="evidence" value="ECO:0007669"/>
    <property type="project" value="InterPro"/>
</dbReference>
<reference evidence="4" key="1">
    <citation type="submission" date="2016-05" db="EMBL/GenBank/DDBJ databases">
        <authorList>
            <person name="Naeem Raeece"/>
        </authorList>
    </citation>
    <scope>NUCLEOTIDE SEQUENCE [LARGE SCALE GENOMIC DNA]</scope>
</reference>
<evidence type="ECO:0000313" key="4">
    <source>
        <dbReference type="Proteomes" id="UP000078597"/>
    </source>
</evidence>
<dbReference type="SUPFAM" id="SSF143791">
    <property type="entry name" value="DUSP-like"/>
    <property type="match status" value="1"/>
</dbReference>
<dbReference type="AlphaFoldDB" id="A0A1A8WW71"/>
<name>A0A1A8WW71_PLAMA</name>
<proteinExistence type="predicted"/>
<dbReference type="PROSITE" id="PS51283">
    <property type="entry name" value="DUSP"/>
    <property type="match status" value="1"/>
</dbReference>
<evidence type="ECO:0000313" key="3">
    <source>
        <dbReference type="EMBL" id="SBS97225.1"/>
    </source>
</evidence>
<protein>
    <submittedName>
        <fullName evidence="3">Ubiquitin carboxyl-terminal hydrolase, putative</fullName>
    </submittedName>
</protein>
<keyword evidence="3" id="KW-0378">Hydrolase</keyword>
<feature type="region of interest" description="Disordered" evidence="1">
    <location>
        <begin position="706"/>
        <end position="761"/>
    </location>
</feature>
<feature type="compositionally biased region" description="Basic and acidic residues" evidence="1">
    <location>
        <begin position="260"/>
        <end position="273"/>
    </location>
</feature>
<feature type="compositionally biased region" description="Polar residues" evidence="1">
    <location>
        <begin position="182"/>
        <end position="195"/>
    </location>
</feature>
<feature type="compositionally biased region" description="Low complexity" evidence="1">
    <location>
        <begin position="821"/>
        <end position="841"/>
    </location>
</feature>
<evidence type="ECO:0000259" key="2">
    <source>
        <dbReference type="PROSITE" id="PS51283"/>
    </source>
</evidence>
<dbReference type="VEuPathDB" id="PlasmoDB:PmUG01_07016100"/>
<feature type="compositionally biased region" description="Basic and acidic residues" evidence="1">
    <location>
        <begin position="800"/>
        <end position="819"/>
    </location>
</feature>
<dbReference type="SMART" id="SM00695">
    <property type="entry name" value="DUSP"/>
    <property type="match status" value="1"/>
</dbReference>
<dbReference type="EMBL" id="FLQW01004681">
    <property type="protein sequence ID" value="SBS97225.1"/>
    <property type="molecule type" value="Genomic_DNA"/>
</dbReference>
<dbReference type="InterPro" id="IPR006615">
    <property type="entry name" value="Pept_C19_DUSP"/>
</dbReference>
<accession>A0A1A8WW71</accession>
<feature type="region of interest" description="Disordered" evidence="1">
    <location>
        <begin position="597"/>
        <end position="619"/>
    </location>
</feature>
<dbReference type="Proteomes" id="UP000078597">
    <property type="component" value="Unassembled WGS sequence"/>
</dbReference>
<gene>
    <name evidence="3" type="ORF">PMALA_059650</name>
</gene>
<dbReference type="Gene3D" id="3.30.2230.10">
    <property type="entry name" value="DUSP-like"/>
    <property type="match status" value="1"/>
</dbReference>
<feature type="domain" description="DUSP" evidence="2">
    <location>
        <begin position="432"/>
        <end position="544"/>
    </location>
</feature>
<feature type="compositionally biased region" description="Basic and acidic residues" evidence="1">
    <location>
        <begin position="713"/>
        <end position="729"/>
    </location>
</feature>